<feature type="region of interest" description="Disordered" evidence="1">
    <location>
        <begin position="273"/>
        <end position="302"/>
    </location>
</feature>
<organism evidence="2 3">
    <name type="scientific">Hydnum rufescens UP504</name>
    <dbReference type="NCBI Taxonomy" id="1448309"/>
    <lineage>
        <taxon>Eukaryota</taxon>
        <taxon>Fungi</taxon>
        <taxon>Dikarya</taxon>
        <taxon>Basidiomycota</taxon>
        <taxon>Agaricomycotina</taxon>
        <taxon>Agaricomycetes</taxon>
        <taxon>Cantharellales</taxon>
        <taxon>Hydnaceae</taxon>
        <taxon>Hydnum</taxon>
    </lineage>
</organism>
<protein>
    <recommendedName>
        <fullName evidence="4">LisH domain-containing protein</fullName>
    </recommendedName>
</protein>
<reference evidence="2" key="1">
    <citation type="journal article" date="2020" name="Nat. Commun.">
        <title>Large-scale genome sequencing of mycorrhizal fungi provides insights into the early evolution of symbiotic traits.</title>
        <authorList>
            <person name="Miyauchi S."/>
            <person name="Kiss E."/>
            <person name="Kuo A."/>
            <person name="Drula E."/>
            <person name="Kohler A."/>
            <person name="Sanchez-Garcia M."/>
            <person name="Morin E."/>
            <person name="Andreopoulos B."/>
            <person name="Barry K.W."/>
            <person name="Bonito G."/>
            <person name="Buee M."/>
            <person name="Carver A."/>
            <person name="Chen C."/>
            <person name="Cichocki N."/>
            <person name="Clum A."/>
            <person name="Culley D."/>
            <person name="Crous P.W."/>
            <person name="Fauchery L."/>
            <person name="Girlanda M."/>
            <person name="Hayes R.D."/>
            <person name="Keri Z."/>
            <person name="LaButti K."/>
            <person name="Lipzen A."/>
            <person name="Lombard V."/>
            <person name="Magnuson J."/>
            <person name="Maillard F."/>
            <person name="Murat C."/>
            <person name="Nolan M."/>
            <person name="Ohm R.A."/>
            <person name="Pangilinan J."/>
            <person name="Pereira M.F."/>
            <person name="Perotto S."/>
            <person name="Peter M."/>
            <person name="Pfister S."/>
            <person name="Riley R."/>
            <person name="Sitrit Y."/>
            <person name="Stielow J.B."/>
            <person name="Szollosi G."/>
            <person name="Zifcakova L."/>
            <person name="Stursova M."/>
            <person name="Spatafora J.W."/>
            <person name="Tedersoo L."/>
            <person name="Vaario L.M."/>
            <person name="Yamada A."/>
            <person name="Yan M."/>
            <person name="Wang P."/>
            <person name="Xu J."/>
            <person name="Bruns T."/>
            <person name="Baldrian P."/>
            <person name="Vilgalys R."/>
            <person name="Dunand C."/>
            <person name="Henrissat B."/>
            <person name="Grigoriev I.V."/>
            <person name="Hibbett D."/>
            <person name="Nagy L.G."/>
            <person name="Martin F.M."/>
        </authorList>
    </citation>
    <scope>NUCLEOTIDE SEQUENCE</scope>
    <source>
        <strain evidence="2">UP504</strain>
    </source>
</reference>
<evidence type="ECO:0008006" key="4">
    <source>
        <dbReference type="Google" id="ProtNLM"/>
    </source>
</evidence>
<dbReference type="SMART" id="SM00667">
    <property type="entry name" value="LisH"/>
    <property type="match status" value="1"/>
</dbReference>
<feature type="compositionally biased region" description="Low complexity" evidence="1">
    <location>
        <begin position="279"/>
        <end position="293"/>
    </location>
</feature>
<accession>A0A9P6BAF7</accession>
<dbReference type="InterPro" id="IPR050618">
    <property type="entry name" value="Ubq-SigPath_Reg"/>
</dbReference>
<proteinExistence type="predicted"/>
<dbReference type="Proteomes" id="UP000886523">
    <property type="component" value="Unassembled WGS sequence"/>
</dbReference>
<evidence type="ECO:0000313" key="2">
    <source>
        <dbReference type="EMBL" id="KAF9520487.1"/>
    </source>
</evidence>
<name>A0A9P6BAF7_9AGAM</name>
<dbReference type="AlphaFoldDB" id="A0A9P6BAF7"/>
<evidence type="ECO:0000256" key="1">
    <source>
        <dbReference type="SAM" id="MobiDB-lite"/>
    </source>
</evidence>
<dbReference type="OrthoDB" id="8048523at2759"/>
<sequence length="451" mass="49751">MANTSTNPVKHPCYNPTPTQLRRLVLEYLCHQCYVNTAQAFSQDSKRISYDDESSSSGLETGYGRRPIDRDLLTDAPPIRADQATVDALSTPIGIPQERPTPYFYSDAREKSNLDDYASSVPAASSLKDADGDDVMSPPPDEHSLADHVGLITQHKSMVVAVEQTILPSDAATISLPRLPECINVDVTCKDVKESTQERAEPCQDEAMSDIVDRSLRNETIPADDAEPRDDVLYHVELRKTIREHILWGRIAKATDILNEHYPTVLNEQAPSLTTPLKSTSPDFISSPSSTSSALPRPQSTSSPFTFVEAVRTRPLTSPPQGSSSLSPHQVVYSPFPSSLSPSSRPVHSQAVVLRLGRDLAHSAQSLPNPNDRALYLKELDNVWALMAYCEPEGGSPAHILKYLQYDRRVALADQINSAILVRSGYNPRSSIEHYINIHQAWSRLPLALPP</sequence>
<dbReference type="InterPro" id="IPR006594">
    <property type="entry name" value="LisH"/>
</dbReference>
<keyword evidence="3" id="KW-1185">Reference proteome</keyword>
<gene>
    <name evidence="2" type="ORF">BS47DRAFT_635767</name>
</gene>
<dbReference type="EMBL" id="MU128911">
    <property type="protein sequence ID" value="KAF9520487.1"/>
    <property type="molecule type" value="Genomic_DNA"/>
</dbReference>
<comment type="caution">
    <text evidence="2">The sequence shown here is derived from an EMBL/GenBank/DDBJ whole genome shotgun (WGS) entry which is preliminary data.</text>
</comment>
<feature type="region of interest" description="Disordered" evidence="1">
    <location>
        <begin position="44"/>
        <end position="70"/>
    </location>
</feature>
<dbReference type="PROSITE" id="PS50896">
    <property type="entry name" value="LISH"/>
    <property type="match status" value="1"/>
</dbReference>
<evidence type="ECO:0000313" key="3">
    <source>
        <dbReference type="Proteomes" id="UP000886523"/>
    </source>
</evidence>
<dbReference type="PANTHER" id="PTHR12864">
    <property type="entry name" value="RAN BINDING PROTEIN 9-RELATED"/>
    <property type="match status" value="1"/>
</dbReference>